<evidence type="ECO:0000313" key="1">
    <source>
        <dbReference type="EMBL" id="GJE08662.1"/>
    </source>
</evidence>
<reference evidence="1" key="1">
    <citation type="journal article" date="2021" name="Front. Microbiol.">
        <title>Comprehensive Comparative Genomics and Phenotyping of Methylobacterium Species.</title>
        <authorList>
            <person name="Alessa O."/>
            <person name="Ogura Y."/>
            <person name="Fujitani Y."/>
            <person name="Takami H."/>
            <person name="Hayashi T."/>
            <person name="Sahin N."/>
            <person name="Tani A."/>
        </authorList>
    </citation>
    <scope>NUCLEOTIDE SEQUENCE</scope>
    <source>
        <strain evidence="1">LMG 23639</strain>
    </source>
</reference>
<comment type="caution">
    <text evidence="1">The sequence shown here is derived from an EMBL/GenBank/DDBJ whole genome shotgun (WGS) entry which is preliminary data.</text>
</comment>
<organism evidence="1 2">
    <name type="scientific">Methylobacterium jeotgali</name>
    <dbReference type="NCBI Taxonomy" id="381630"/>
    <lineage>
        <taxon>Bacteria</taxon>
        <taxon>Pseudomonadati</taxon>
        <taxon>Pseudomonadota</taxon>
        <taxon>Alphaproteobacteria</taxon>
        <taxon>Hyphomicrobiales</taxon>
        <taxon>Methylobacteriaceae</taxon>
        <taxon>Methylobacterium</taxon>
    </lineage>
</organism>
<dbReference type="EMBL" id="BPQR01000084">
    <property type="protein sequence ID" value="GJE08662.1"/>
    <property type="molecule type" value="Genomic_DNA"/>
</dbReference>
<evidence type="ECO:0000313" key="2">
    <source>
        <dbReference type="Proteomes" id="UP001055102"/>
    </source>
</evidence>
<name>A0ABQ4T0P3_9HYPH</name>
<keyword evidence="2" id="KW-1185">Reference proteome</keyword>
<proteinExistence type="predicted"/>
<dbReference type="Proteomes" id="UP001055102">
    <property type="component" value="Unassembled WGS sequence"/>
</dbReference>
<reference evidence="1" key="2">
    <citation type="submission" date="2021-08" db="EMBL/GenBank/DDBJ databases">
        <authorList>
            <person name="Tani A."/>
            <person name="Ola A."/>
            <person name="Ogura Y."/>
            <person name="Katsura K."/>
            <person name="Hayashi T."/>
        </authorList>
    </citation>
    <scope>NUCLEOTIDE SEQUENCE</scope>
    <source>
        <strain evidence="1">LMG 23639</strain>
    </source>
</reference>
<accession>A0ABQ4T0P3</accession>
<protein>
    <submittedName>
        <fullName evidence="1">Uncharacterized protein</fullName>
    </submittedName>
</protein>
<sequence length="46" mass="5062">MTRFRCITASDRLCLLAMLVSIAVVMWACSSTSSEPFDAPIAWGRP</sequence>
<gene>
    <name evidence="1" type="ORF">AOPFMNJM_4005</name>
</gene>